<dbReference type="EMBL" id="LBRE01000007">
    <property type="protein sequence ID" value="KKP92683.1"/>
    <property type="molecule type" value="Genomic_DNA"/>
</dbReference>
<evidence type="ECO:0000313" key="2">
    <source>
        <dbReference type="Proteomes" id="UP000034140"/>
    </source>
</evidence>
<comment type="caution">
    <text evidence="1">The sequence shown here is derived from an EMBL/GenBank/DDBJ whole genome shotgun (WGS) entry which is preliminary data.</text>
</comment>
<dbReference type="Proteomes" id="UP000034140">
    <property type="component" value="Unassembled WGS sequence"/>
</dbReference>
<reference evidence="1 2" key="1">
    <citation type="journal article" date="2015" name="Nature">
        <title>rRNA introns, odd ribosomes, and small enigmatic genomes across a large radiation of phyla.</title>
        <authorList>
            <person name="Brown C.T."/>
            <person name="Hug L.A."/>
            <person name="Thomas B.C."/>
            <person name="Sharon I."/>
            <person name="Castelle C.J."/>
            <person name="Singh A."/>
            <person name="Wilkins M.J."/>
            <person name="Williams K.H."/>
            <person name="Banfield J.F."/>
        </authorList>
    </citation>
    <scope>NUCLEOTIDE SEQUENCE [LARGE SCALE GENOMIC DNA]</scope>
</reference>
<dbReference type="AlphaFoldDB" id="A0A0G0DGY9"/>
<organism evidence="1 2">
    <name type="scientific">candidate division WS6 bacterium GW2011_GWC1_36_11</name>
    <dbReference type="NCBI Taxonomy" id="1619090"/>
    <lineage>
        <taxon>Bacteria</taxon>
        <taxon>Candidatus Dojkabacteria</taxon>
    </lineage>
</organism>
<protein>
    <submittedName>
        <fullName evidence="1">Uncharacterized protein</fullName>
    </submittedName>
</protein>
<name>A0A0G0DGY9_9BACT</name>
<accession>A0A0G0DGY9</accession>
<proteinExistence type="predicted"/>
<evidence type="ECO:0000313" key="1">
    <source>
        <dbReference type="EMBL" id="KKP92683.1"/>
    </source>
</evidence>
<sequence length="188" mass="20980">MQNTDPTTIGQSLTEITPEQKVENQEWVDALPQKFNQIFDIEETPNGTVLSLRAIATEIPSEAPQGFDERSTQLSTLYKDHTQLIDVVSNPKPYGKYPDDPLFVTEGLRDALTSREDGAIKISQMGLICKLGSGENLITPDSLMGLGDTDLAMLFSVFSFAQKVGEFTKEKREKNKKIKKIRSMLNPQ</sequence>
<gene>
    <name evidence="1" type="ORF">UR96_C0007G0007</name>
</gene>